<evidence type="ECO:0000256" key="4">
    <source>
        <dbReference type="ARBA" id="ARBA00023125"/>
    </source>
</evidence>
<keyword evidence="6" id="KW-0175">Coiled coil</keyword>
<dbReference type="GO" id="GO:0003677">
    <property type="term" value="F:DNA binding"/>
    <property type="evidence" value="ECO:0007669"/>
    <property type="project" value="UniProtKB-UniRule"/>
</dbReference>
<dbReference type="PANTHER" id="PTHR47696:SF1">
    <property type="entry name" value="THAP DOMAIN-CONTAINING PROTEIN 2"/>
    <property type="match status" value="1"/>
</dbReference>
<dbReference type="SMART" id="SM00692">
    <property type="entry name" value="DM3"/>
    <property type="match status" value="1"/>
</dbReference>
<protein>
    <submittedName>
        <fullName evidence="9">Leucine-rich repeat-containing protein</fullName>
    </submittedName>
</protein>
<evidence type="ECO:0000313" key="10">
    <source>
        <dbReference type="Proteomes" id="UP001607303"/>
    </source>
</evidence>
<reference evidence="9 10" key="1">
    <citation type="journal article" date="2024" name="Ann. Entomol. Soc. Am.">
        <title>Genomic analyses of the southern and eastern yellowjacket wasps (Hymenoptera: Vespidae) reveal evolutionary signatures of social life.</title>
        <authorList>
            <person name="Catto M.A."/>
            <person name="Caine P.B."/>
            <person name="Orr S.E."/>
            <person name="Hunt B.G."/>
            <person name="Goodisman M.A.D."/>
        </authorList>
    </citation>
    <scope>NUCLEOTIDE SEQUENCE [LARGE SCALE GENOMIC DNA]</scope>
    <source>
        <strain evidence="9">232</strain>
        <tissue evidence="9">Head and thorax</tissue>
    </source>
</reference>
<sequence>MIYLCVCYSQINYLQINYIFGCIKMPGCAAVGCNNRSEKGYIMKCFPRDPKLRKIWQERVARADWKPSNNSFLCHVHFEPQEWSITESGRIRLKKNAIPSIFTITSTRKSPKKRKKLIHTKKEDCQSSQNMEYLEVDTECSSTGNIEGKDSDFEDIDEISQSLTFETPDNVYQMTKMRNNFDDHMQHHVAANNAGDEDILVSDEYSTERDHFLKKNNTVTHTNKSDEISGNSNGNQDLALNNSESLYMRTEIKSENTSKFEDNYDDIEEKLKQICDGRNMNEEDYLENNQINCITKKQNDTERNAEINLSDINNKILSVTEMDYKEPIKHEIGDILIDNRENVEIIFGTESGDEKIDTSQSISCISNSFTNPHEIADSVLNMDGILCIKEEKKTYNEDIEENFGKDEVHVIPNMRAAMKRKRRTREEIMKSIKKSIGSTSEQDINFTHNSDISDNNTEKQMGINMKANNKRNIKANSNHAQIEKTEFTIKISGDPDNVCDIVQELTAQGNANNFQEVHNSCEKHNHRTVVTSVIKLKDYPINLHNVAKELCNSHEDFTIKNKDCFLQKNPAYTNNTETINLKIESVSGTQKNNLSTNSTQLNKKMFNFYNSSQTINYSNKMEQLGNLTAHDISCDYELLQQRSKMQEKVIQKLTNRLIVFKEMENNLRKQSKLLHTKTKEVEMLTNKLNTRAVSTQSLISNKKSLESKQRLIEDLSNRVNYLEVVNKKLMKTMTLESQQKRKLEGHIKQKDEQIKELNWKLEKASKYLERAEKNTNTYRRKMLNMQTVMKRKKLLDERMSWFNELLIDSSKGEFSEKILKTAVAIRKDCGKDGYIKLIDYGFPLPSLTALKKFLNTNLLEGQSNDETNQDILNKKEQLIKDVQHLNNETEIDTKDSGILESDNKPTDLNTTETITGTVQDIFNENNDGDDFTSHELKKHFMEQLSVVM</sequence>
<dbReference type="InterPro" id="IPR026521">
    <property type="entry name" value="THAP2"/>
</dbReference>
<evidence type="ECO:0000256" key="2">
    <source>
        <dbReference type="ARBA" id="ARBA00022771"/>
    </source>
</evidence>
<name>A0ABD2BUA8_VESMC</name>
<comment type="caution">
    <text evidence="9">The sequence shown here is derived from an EMBL/GenBank/DDBJ whole genome shotgun (WGS) entry which is preliminary data.</text>
</comment>
<evidence type="ECO:0000256" key="1">
    <source>
        <dbReference type="ARBA" id="ARBA00022723"/>
    </source>
</evidence>
<dbReference type="Pfam" id="PF05485">
    <property type="entry name" value="THAP"/>
    <property type="match status" value="1"/>
</dbReference>
<keyword evidence="2 5" id="KW-0863">Zinc-finger</keyword>
<keyword evidence="1" id="KW-0479">Metal-binding</keyword>
<dbReference type="SMART" id="SM00980">
    <property type="entry name" value="THAP"/>
    <property type="match status" value="1"/>
</dbReference>
<feature type="compositionally biased region" description="Polar residues" evidence="7">
    <location>
        <begin position="215"/>
        <end position="239"/>
    </location>
</feature>
<feature type="compositionally biased region" description="Polar residues" evidence="7">
    <location>
        <begin position="436"/>
        <end position="457"/>
    </location>
</feature>
<evidence type="ECO:0000259" key="8">
    <source>
        <dbReference type="PROSITE" id="PS50950"/>
    </source>
</evidence>
<feature type="domain" description="THAP-type" evidence="8">
    <location>
        <begin position="25"/>
        <end position="102"/>
    </location>
</feature>
<evidence type="ECO:0000313" key="9">
    <source>
        <dbReference type="EMBL" id="KAL2736165.1"/>
    </source>
</evidence>
<evidence type="ECO:0000256" key="7">
    <source>
        <dbReference type="SAM" id="MobiDB-lite"/>
    </source>
</evidence>
<dbReference type="AlphaFoldDB" id="A0ABD2BUA8"/>
<feature type="region of interest" description="Disordered" evidence="7">
    <location>
        <begin position="433"/>
        <end position="457"/>
    </location>
</feature>
<keyword evidence="10" id="KW-1185">Reference proteome</keyword>
<evidence type="ECO:0000256" key="6">
    <source>
        <dbReference type="SAM" id="Coils"/>
    </source>
</evidence>
<dbReference type="InterPro" id="IPR006612">
    <property type="entry name" value="THAP_Znf"/>
</dbReference>
<dbReference type="PROSITE" id="PS50950">
    <property type="entry name" value="ZF_THAP"/>
    <property type="match status" value="1"/>
</dbReference>
<dbReference type="PANTHER" id="PTHR47696">
    <property type="entry name" value="THAP DOMAIN-CONTAINING PROTEIN 2"/>
    <property type="match status" value="1"/>
</dbReference>
<dbReference type="Proteomes" id="UP001607303">
    <property type="component" value="Unassembled WGS sequence"/>
</dbReference>
<evidence type="ECO:0000256" key="3">
    <source>
        <dbReference type="ARBA" id="ARBA00022833"/>
    </source>
</evidence>
<feature type="region of interest" description="Disordered" evidence="7">
    <location>
        <begin position="212"/>
        <end position="239"/>
    </location>
</feature>
<accession>A0ABD2BUA8</accession>
<keyword evidence="3" id="KW-0862">Zinc</keyword>
<keyword evidence="4 5" id="KW-0238">DNA-binding</keyword>
<feature type="coiled-coil region" evidence="6">
    <location>
        <begin position="740"/>
        <end position="781"/>
    </location>
</feature>
<proteinExistence type="predicted"/>
<evidence type="ECO:0000256" key="5">
    <source>
        <dbReference type="PROSITE-ProRule" id="PRU00309"/>
    </source>
</evidence>
<dbReference type="GO" id="GO:0008270">
    <property type="term" value="F:zinc ion binding"/>
    <property type="evidence" value="ECO:0007669"/>
    <property type="project" value="UniProtKB-KW"/>
</dbReference>
<organism evidence="9 10">
    <name type="scientific">Vespula maculifrons</name>
    <name type="common">Eastern yellow jacket</name>
    <name type="synonym">Wasp</name>
    <dbReference type="NCBI Taxonomy" id="7453"/>
    <lineage>
        <taxon>Eukaryota</taxon>
        <taxon>Metazoa</taxon>
        <taxon>Ecdysozoa</taxon>
        <taxon>Arthropoda</taxon>
        <taxon>Hexapoda</taxon>
        <taxon>Insecta</taxon>
        <taxon>Pterygota</taxon>
        <taxon>Neoptera</taxon>
        <taxon>Endopterygota</taxon>
        <taxon>Hymenoptera</taxon>
        <taxon>Apocrita</taxon>
        <taxon>Aculeata</taxon>
        <taxon>Vespoidea</taxon>
        <taxon>Vespidae</taxon>
        <taxon>Vespinae</taxon>
        <taxon>Vespula</taxon>
    </lineage>
</organism>
<dbReference type="EMBL" id="JAYRBN010000066">
    <property type="protein sequence ID" value="KAL2736165.1"/>
    <property type="molecule type" value="Genomic_DNA"/>
</dbReference>
<dbReference type="SUPFAM" id="SSF57716">
    <property type="entry name" value="Glucocorticoid receptor-like (DNA-binding domain)"/>
    <property type="match status" value="1"/>
</dbReference>
<gene>
    <name evidence="9" type="ORF">V1477_012674</name>
</gene>